<evidence type="ECO:0000256" key="3">
    <source>
        <dbReference type="SAM" id="MobiDB-lite"/>
    </source>
</evidence>
<comment type="subcellular location">
    <subcellularLocation>
        <location evidence="1">Nucleus</location>
    </subcellularLocation>
</comment>
<name>G0SES3_CHATD</name>
<dbReference type="OMA" id="CKEGHRE"/>
<dbReference type="GO" id="GO:0005634">
    <property type="term" value="C:nucleus"/>
    <property type="evidence" value="ECO:0007669"/>
    <property type="project" value="UniProtKB-SubCell"/>
</dbReference>
<dbReference type="HOGENOM" id="CLU_017748_0_0_1"/>
<dbReference type="OrthoDB" id="10265068at2759"/>
<feature type="region of interest" description="Disordered" evidence="3">
    <location>
        <begin position="149"/>
        <end position="266"/>
    </location>
</feature>
<protein>
    <recommendedName>
        <fullName evidence="4">HhH-GPD domain-containing protein</fullName>
    </recommendedName>
</protein>
<feature type="compositionally biased region" description="Low complexity" evidence="3">
    <location>
        <begin position="238"/>
        <end position="248"/>
    </location>
</feature>
<dbReference type="GO" id="GO:0006285">
    <property type="term" value="P:base-excision repair, AP site formation"/>
    <property type="evidence" value="ECO:0007669"/>
    <property type="project" value="UniProtKB-ARBA"/>
</dbReference>
<dbReference type="EMBL" id="GL988046">
    <property type="protein sequence ID" value="EGS17939.1"/>
    <property type="molecule type" value="Genomic_DNA"/>
</dbReference>
<feature type="compositionally biased region" description="Polar residues" evidence="3">
    <location>
        <begin position="202"/>
        <end position="221"/>
    </location>
</feature>
<dbReference type="Gene3D" id="1.10.340.30">
    <property type="entry name" value="Hypothetical protein, domain 2"/>
    <property type="match status" value="1"/>
</dbReference>
<dbReference type="Proteomes" id="UP000008066">
    <property type="component" value="Unassembled WGS sequence"/>
</dbReference>
<dbReference type="GeneID" id="18259990"/>
<dbReference type="InterPro" id="IPR011257">
    <property type="entry name" value="DNA_glycosylase"/>
</dbReference>
<reference evidence="5 6" key="1">
    <citation type="journal article" date="2011" name="Cell">
        <title>Insight into structure and assembly of the nuclear pore complex by utilizing the genome of a eukaryotic thermophile.</title>
        <authorList>
            <person name="Amlacher S."/>
            <person name="Sarges P."/>
            <person name="Flemming D."/>
            <person name="van Noort V."/>
            <person name="Kunze R."/>
            <person name="Devos D.P."/>
            <person name="Arumugam M."/>
            <person name="Bork P."/>
            <person name="Hurt E."/>
        </authorList>
    </citation>
    <scope>NUCLEOTIDE SEQUENCE [LARGE SCALE GENOMIC DNA]</scope>
    <source>
        <strain evidence="6">DSM 1495 / CBS 144.50 / IMI 039719</strain>
    </source>
</reference>
<feature type="compositionally biased region" description="Polar residues" evidence="3">
    <location>
        <begin position="184"/>
        <end position="194"/>
    </location>
</feature>
<evidence type="ECO:0000313" key="6">
    <source>
        <dbReference type="Proteomes" id="UP000008066"/>
    </source>
</evidence>
<dbReference type="PANTHER" id="PTHR15074:SF0">
    <property type="entry name" value="METHYL-CPG-BINDING DOMAIN PROTEIN 4-LIKE PROTEIN"/>
    <property type="match status" value="1"/>
</dbReference>
<feature type="domain" description="HhH-GPD" evidence="4">
    <location>
        <begin position="297"/>
        <end position="395"/>
    </location>
</feature>
<evidence type="ECO:0000256" key="1">
    <source>
        <dbReference type="ARBA" id="ARBA00004123"/>
    </source>
</evidence>
<dbReference type="Pfam" id="PF00730">
    <property type="entry name" value="HhH-GPD"/>
    <property type="match status" value="1"/>
</dbReference>
<dbReference type="PANTHER" id="PTHR15074">
    <property type="entry name" value="METHYL-CPG-BINDING PROTEIN"/>
    <property type="match status" value="1"/>
</dbReference>
<keyword evidence="6" id="KW-1185">Reference proteome</keyword>
<accession>G0SES3</accession>
<organism evidence="6">
    <name type="scientific">Chaetomium thermophilum (strain DSM 1495 / CBS 144.50 / IMI 039719)</name>
    <name type="common">Thermochaetoides thermophila</name>
    <dbReference type="NCBI Taxonomy" id="759272"/>
    <lineage>
        <taxon>Eukaryota</taxon>
        <taxon>Fungi</taxon>
        <taxon>Dikarya</taxon>
        <taxon>Ascomycota</taxon>
        <taxon>Pezizomycotina</taxon>
        <taxon>Sordariomycetes</taxon>
        <taxon>Sordariomycetidae</taxon>
        <taxon>Sordariales</taxon>
        <taxon>Chaetomiaceae</taxon>
        <taxon>Thermochaetoides</taxon>
    </lineage>
</organism>
<keyword evidence="2" id="KW-0539">Nucleus</keyword>
<evidence type="ECO:0000313" key="5">
    <source>
        <dbReference type="EMBL" id="EGS17939.1"/>
    </source>
</evidence>
<proteinExistence type="predicted"/>
<feature type="region of interest" description="Disordered" evidence="3">
    <location>
        <begin position="115"/>
        <end position="136"/>
    </location>
</feature>
<feature type="region of interest" description="Disordered" evidence="3">
    <location>
        <begin position="66"/>
        <end position="90"/>
    </location>
</feature>
<dbReference type="KEGG" id="cthr:CTHT_0059520"/>
<evidence type="ECO:0000256" key="2">
    <source>
        <dbReference type="ARBA" id="ARBA00023242"/>
    </source>
</evidence>
<gene>
    <name evidence="5" type="ORF">CTHT_0059520</name>
</gene>
<dbReference type="AlphaFoldDB" id="G0SES3"/>
<dbReference type="InterPro" id="IPR003265">
    <property type="entry name" value="HhH-GPD_domain"/>
</dbReference>
<dbReference type="GO" id="GO:0003824">
    <property type="term" value="F:catalytic activity"/>
    <property type="evidence" value="ECO:0007669"/>
    <property type="project" value="InterPro"/>
</dbReference>
<dbReference type="InterPro" id="IPR045138">
    <property type="entry name" value="MeCP2/MBD4"/>
</dbReference>
<dbReference type="RefSeq" id="XP_006696270.1">
    <property type="nucleotide sequence ID" value="XM_006696207.1"/>
</dbReference>
<dbReference type="GO" id="GO:0003677">
    <property type="term" value="F:DNA binding"/>
    <property type="evidence" value="ECO:0007669"/>
    <property type="project" value="InterPro"/>
</dbReference>
<evidence type="ECO:0000259" key="4">
    <source>
        <dbReference type="Pfam" id="PF00730"/>
    </source>
</evidence>
<dbReference type="SUPFAM" id="SSF48150">
    <property type="entry name" value="DNA-glycosylase"/>
    <property type="match status" value="1"/>
</dbReference>
<sequence length="526" mass="59446">MTDSPTLHIDDLLYSFNVQNDNLRQFLCDLLASGKVPLRVVDELKGFSLMRGVEGWEMIFEATEELRQRDGKSSEGDDEAGREHKEGEKRKLENWRQRRFGREVSHFFGDDVEENGRGRARRCKEGHRERSQLRGSGCVSFETLPYGEEATDMSTEVKTEQAEAPAYDRLSDNGLGSDPALDLEQTQDISTDDQGSAHLLSPHSTSRTGKESSSISRSLRATKSPFFVPLTPSPNNTHSRQLLSSSSSPHHKRKRPPRGTVSSLPIPPLSSPRFGLIQEDLADDPFALLIAVTFLIRTTARQALPVFRQLMARWPTPEALASADEDQIVMLIKPLGLSQIRCAAIKRYARRWVEMGPPSRERRYGVVGYPEMGDGVGFVKMGEDYGPEDDEEAAAAAKEGDVVTDAKRRGVGYAWEIGYLTQGAYAIDSWRIFCRDVLLGRSKHWTGWGSEREGFQPEWMRVLPKDKELRACLRWMWMKEGWEWDPVTGEKQPLREELRRAVDEGRVRYDDLGNLVIVDEGAQSSE</sequence>
<dbReference type="eggNOG" id="KOG4161">
    <property type="taxonomic scope" value="Eukaryota"/>
</dbReference>
<dbReference type="STRING" id="759272.G0SES3"/>